<accession>A0A068S7R0</accession>
<evidence type="ECO:0000256" key="17">
    <source>
        <dbReference type="SAM" id="Phobius"/>
    </source>
</evidence>
<dbReference type="PANTHER" id="PTHR45628">
    <property type="entry name" value="VOLTAGE-DEPENDENT CALCIUM CHANNEL TYPE A SUBUNIT ALPHA-1"/>
    <property type="match status" value="1"/>
</dbReference>
<feature type="transmembrane region" description="Helical" evidence="17">
    <location>
        <begin position="645"/>
        <end position="663"/>
    </location>
</feature>
<keyword evidence="11 17" id="KW-0472">Membrane</keyword>
<dbReference type="GO" id="GO:0005891">
    <property type="term" value="C:voltage-gated calcium channel complex"/>
    <property type="evidence" value="ECO:0007669"/>
    <property type="project" value="InterPro"/>
</dbReference>
<evidence type="ECO:0000313" key="21">
    <source>
        <dbReference type="Proteomes" id="UP000027586"/>
    </source>
</evidence>
<comment type="caution">
    <text evidence="20">The sequence shown here is derived from an EMBL/GenBank/DDBJ whole genome shotgun (WGS) entry which is preliminary data.</text>
</comment>
<keyword evidence="3 15" id="KW-0109">Calcium transport</keyword>
<evidence type="ECO:0000256" key="11">
    <source>
        <dbReference type="ARBA" id="ARBA00023136"/>
    </source>
</evidence>
<keyword evidence="4 15" id="KW-0107">Calcium channel</keyword>
<evidence type="ECO:0000259" key="18">
    <source>
        <dbReference type="Pfam" id="PF00520"/>
    </source>
</evidence>
<feature type="transmembrane region" description="Helical" evidence="17">
    <location>
        <begin position="698"/>
        <end position="717"/>
    </location>
</feature>
<dbReference type="GO" id="GO:0046872">
    <property type="term" value="F:metal ion binding"/>
    <property type="evidence" value="ECO:0007669"/>
    <property type="project" value="UniProtKB-KW"/>
</dbReference>
<evidence type="ECO:0000259" key="19">
    <source>
        <dbReference type="Pfam" id="PF16905"/>
    </source>
</evidence>
<dbReference type="Gene3D" id="1.10.287.70">
    <property type="match status" value="3"/>
</dbReference>
<feature type="compositionally biased region" description="Low complexity" evidence="16">
    <location>
        <begin position="1141"/>
        <end position="1153"/>
    </location>
</feature>
<keyword evidence="6" id="KW-0677">Repeat</keyword>
<feature type="compositionally biased region" description="Low complexity" evidence="16">
    <location>
        <begin position="1080"/>
        <end position="1089"/>
    </location>
</feature>
<evidence type="ECO:0000256" key="8">
    <source>
        <dbReference type="ARBA" id="ARBA00022882"/>
    </source>
</evidence>
<dbReference type="InterPro" id="IPR050599">
    <property type="entry name" value="VDCC_alpha-1_subunit"/>
</dbReference>
<dbReference type="Proteomes" id="UP000027586">
    <property type="component" value="Unassembled WGS sequence"/>
</dbReference>
<feature type="domain" description="Ion transport" evidence="18">
    <location>
        <begin position="1"/>
        <end position="88"/>
    </location>
</feature>
<comment type="subcellular location">
    <subcellularLocation>
        <location evidence="1 15">Membrane</location>
        <topology evidence="1 15">Multi-pass membrane protein</topology>
    </subcellularLocation>
</comment>
<feature type="transmembrane region" description="Helical" evidence="17">
    <location>
        <begin position="326"/>
        <end position="349"/>
    </location>
</feature>
<feature type="transmembrane region" description="Helical" evidence="17">
    <location>
        <begin position="738"/>
        <end position="756"/>
    </location>
</feature>
<evidence type="ECO:0000256" key="3">
    <source>
        <dbReference type="ARBA" id="ARBA00022568"/>
    </source>
</evidence>
<keyword evidence="7 14" id="KW-0106">Calcium</keyword>
<feature type="transmembrane region" description="Helical" evidence="17">
    <location>
        <begin position="420"/>
        <end position="439"/>
    </location>
</feature>
<evidence type="ECO:0000256" key="13">
    <source>
        <dbReference type="ARBA" id="ARBA00023303"/>
    </source>
</evidence>
<feature type="transmembrane region" description="Helical" evidence="17">
    <location>
        <begin position="532"/>
        <end position="555"/>
    </location>
</feature>
<keyword evidence="21" id="KW-1185">Reference proteome</keyword>
<evidence type="ECO:0000256" key="2">
    <source>
        <dbReference type="ARBA" id="ARBA00022448"/>
    </source>
</evidence>
<feature type="region of interest" description="Disordered" evidence="16">
    <location>
        <begin position="1074"/>
        <end position="1168"/>
    </location>
</feature>
<feature type="transmembrane region" description="Helical" evidence="17">
    <location>
        <begin position="819"/>
        <end position="844"/>
    </location>
</feature>
<dbReference type="PRINTS" id="PR00167">
    <property type="entry name" value="CACHANNEL"/>
</dbReference>
<evidence type="ECO:0000256" key="7">
    <source>
        <dbReference type="ARBA" id="ARBA00022837"/>
    </source>
</evidence>
<dbReference type="PANTHER" id="PTHR45628:SF7">
    <property type="entry name" value="VOLTAGE-DEPENDENT CALCIUM CHANNEL TYPE A SUBUNIT ALPHA-1"/>
    <property type="match status" value="1"/>
</dbReference>
<keyword evidence="13" id="KW-0407">Ion channel</keyword>
<keyword evidence="2" id="KW-0813">Transport</keyword>
<dbReference type="VEuPathDB" id="FungiDB:LCOR_08750.1"/>
<feature type="domain" description="Ion transport" evidence="18">
    <location>
        <begin position="613"/>
        <end position="848"/>
    </location>
</feature>
<feature type="transmembrane region" description="Helical" evidence="17">
    <location>
        <begin position="355"/>
        <end position="375"/>
    </location>
</feature>
<name>A0A068S7R0_9FUNG</name>
<feature type="transmembrane region" description="Helical" evidence="17">
    <location>
        <begin position="613"/>
        <end position="633"/>
    </location>
</feature>
<comment type="similarity">
    <text evidence="15">Belongs to the calcium channel alpha-1 subunit (TC 1.A.1.11) family.</text>
</comment>
<dbReference type="Gene3D" id="1.20.120.350">
    <property type="entry name" value="Voltage-gated potassium channels. Chain C"/>
    <property type="match status" value="2"/>
</dbReference>
<feature type="domain" description="Ion transport" evidence="18">
    <location>
        <begin position="287"/>
        <end position="561"/>
    </location>
</feature>
<dbReference type="GO" id="GO:0098703">
    <property type="term" value="P:calcium ion import across plasma membrane"/>
    <property type="evidence" value="ECO:0007669"/>
    <property type="project" value="TreeGrafter"/>
</dbReference>
<dbReference type="AlphaFoldDB" id="A0A068S7R0"/>
<protein>
    <submittedName>
        <fullName evidence="20">Calcium-channel protein cch1</fullName>
    </submittedName>
</protein>
<gene>
    <name evidence="20" type="ORF">LCOR_08750.1</name>
</gene>
<dbReference type="STRING" id="1263082.A0A068S7R0"/>
<feature type="transmembrane region" description="Helical" evidence="17">
    <location>
        <begin position="490"/>
        <end position="512"/>
    </location>
</feature>
<feature type="transmembrane region" description="Helical" evidence="17">
    <location>
        <begin position="57"/>
        <end position="83"/>
    </location>
</feature>
<feature type="domain" description="Voltage-dependent L-type calcium channel IQ-associated" evidence="19">
    <location>
        <begin position="867"/>
        <end position="895"/>
    </location>
</feature>
<keyword evidence="9 17" id="KW-1133">Transmembrane helix</keyword>
<sequence>MQLFGGDFNTTTTVYDQEMRFDSFFQAFLALFQIMTGENWTDILYSAMHSQSHASAIYAGVYMVFLYFMVHYLVLNLFIAVIMENFDLDEDAIRHIQIKKYIRQHRWQPEYFKLDLVSQVMLPFFLKQERQTINVEKLPQTLVASVTRFEVRDFLTNIDPIGDDFRTSPLARGLQEMASARRSSRMTGRLSRLSFSVPRTSAAQGGGKRRSSIMSTVSAHSSVLTDEPTLDDPEEPLVKYGDEYEINVAKENKDVVLENLKVFRSVFFFKANNPLRKTCTRLVESFVYNTTIVFFLCTSVMLAIWDDATHRLGNPEWSYWAERYQRAMLVVFWIDSLIHIISRGVFVLPGSYLRSMWNVLDLLVLSGQTLVFLVVEKSHYRESLLRVLRTLRSMRLVYYVEDIRVIFLDLVHGLPSIIDAIALNTLVFVVFAMYGCYIFSDRFAACNDTDSIGAMSECHGEFKTDDLHILVPRVWDNPYQYSYDTFATSILHLFECASGEGWIMSLFTAMSVSPDLKAQPSFYWGSNSTWHALYYICFMFVISLCAIQLFIGVILETFKQRRGISSLTNTQRQFEDLQRQLSLIKPTRKATRPPSGSIRGLCYDIVIDKRGKFAKFMSLVLVLNIFTFSLSHNHQTEAFSSIQEHLYHVFLGLYIIEILLKMGGLGPRKWLSSKWNLYDGVMISIVLLLDVVKETAGINYFLGIIFKVALVGIPFRLAQRIESLDTLFRSVKRAMPRIIYITCALAVVMICFAVILEELFTTTRYGPYGNNHANFRNLPNTLQTLWRITTGENWDFLMHDFAVQFPNCVNDADCGSPVAAIAIFVVFYVVCTYVFVNLFTVVVINNFSFTFDNRNQFTLITRTDLRNFKHAWAEFDPKATGYIRRKDIPGFLRNLKGVLAMRIYEPEHSLKSLLEASNEMDADVAHLASVPVRRSITQAEPNIMGEGFYNFEEVNRRLSNMDVEAVRENKRHYDLVYQEIMLASNARGIAFHDMLEILAMRLVDVSKSLTFDALVHYARKQDKIVHMLAAKKAKSLVTMLVQRRQYLKERERMREHQLLDLGLLGGLLSPRAEEPEMDLQQKQHQQQYQRTRAASLPHSRAGSVCQIGGSPVPSIVVDQPHQPQPQPQPHLPAREPARLPSPSIESQVSSSTSLMPPRRGYHQHPEFSPEATFHEPLYDTSIDTFTRYYASDSNIDMQPHDAKTLVAQLENNPWSDMLKDQGIKENGA</sequence>
<keyword evidence="14" id="KW-0479">Metal-binding</keyword>
<evidence type="ECO:0000256" key="10">
    <source>
        <dbReference type="ARBA" id="ARBA00023065"/>
    </source>
</evidence>
<dbReference type="InterPro" id="IPR002077">
    <property type="entry name" value="VDCCAlpha1"/>
</dbReference>
<evidence type="ECO:0000313" key="20">
    <source>
        <dbReference type="EMBL" id="CDH57852.1"/>
    </source>
</evidence>
<evidence type="ECO:0000256" key="14">
    <source>
        <dbReference type="PIRSR" id="PIRSR602077-1"/>
    </source>
</evidence>
<evidence type="ECO:0000256" key="1">
    <source>
        <dbReference type="ARBA" id="ARBA00004141"/>
    </source>
</evidence>
<feature type="binding site" evidence="14">
    <location>
        <position position="500"/>
    </location>
    <ligand>
        <name>Ca(2+)</name>
        <dbReference type="ChEBI" id="CHEBI:29108"/>
    </ligand>
</feature>
<evidence type="ECO:0000256" key="6">
    <source>
        <dbReference type="ARBA" id="ARBA00022737"/>
    </source>
</evidence>
<dbReference type="OrthoDB" id="416585at2759"/>
<dbReference type="GO" id="GO:0008331">
    <property type="term" value="F:high voltage-gated calcium channel activity"/>
    <property type="evidence" value="ECO:0007669"/>
    <property type="project" value="TreeGrafter"/>
</dbReference>
<evidence type="ECO:0000256" key="4">
    <source>
        <dbReference type="ARBA" id="ARBA00022673"/>
    </source>
</evidence>
<evidence type="ECO:0000256" key="5">
    <source>
        <dbReference type="ARBA" id="ARBA00022692"/>
    </source>
</evidence>
<evidence type="ECO:0000256" key="15">
    <source>
        <dbReference type="RuleBase" id="RU003808"/>
    </source>
</evidence>
<dbReference type="Gene3D" id="1.10.238.10">
    <property type="entry name" value="EF-hand"/>
    <property type="match status" value="1"/>
</dbReference>
<keyword evidence="5 17" id="KW-0812">Transmembrane</keyword>
<evidence type="ECO:0000256" key="12">
    <source>
        <dbReference type="ARBA" id="ARBA00023180"/>
    </source>
</evidence>
<dbReference type="InterPro" id="IPR005821">
    <property type="entry name" value="Ion_trans_dom"/>
</dbReference>
<dbReference type="InterPro" id="IPR027359">
    <property type="entry name" value="Volt_channel_dom_sf"/>
</dbReference>
<keyword evidence="10" id="KW-0406">Ion transport</keyword>
<evidence type="ECO:0000256" key="9">
    <source>
        <dbReference type="ARBA" id="ARBA00022989"/>
    </source>
</evidence>
<dbReference type="Pfam" id="PF16905">
    <property type="entry name" value="GPHH"/>
    <property type="match status" value="1"/>
</dbReference>
<dbReference type="EMBL" id="CBTN010000050">
    <property type="protein sequence ID" value="CDH57852.1"/>
    <property type="molecule type" value="Genomic_DNA"/>
</dbReference>
<keyword evidence="8 15" id="KW-0851">Voltage-gated channel</keyword>
<organism evidence="20 21">
    <name type="scientific">Lichtheimia corymbifera JMRC:FSU:9682</name>
    <dbReference type="NCBI Taxonomy" id="1263082"/>
    <lineage>
        <taxon>Eukaryota</taxon>
        <taxon>Fungi</taxon>
        <taxon>Fungi incertae sedis</taxon>
        <taxon>Mucoromycota</taxon>
        <taxon>Mucoromycotina</taxon>
        <taxon>Mucoromycetes</taxon>
        <taxon>Mucorales</taxon>
        <taxon>Lichtheimiaceae</taxon>
        <taxon>Lichtheimia</taxon>
    </lineage>
</organism>
<proteinExistence type="inferred from homology"/>
<dbReference type="Pfam" id="PF00520">
    <property type="entry name" value="Ion_trans"/>
    <property type="match status" value="3"/>
</dbReference>
<reference evidence="20" key="1">
    <citation type="submission" date="2013-08" db="EMBL/GenBank/DDBJ databases">
        <title>Gene expansion shapes genome architecture in the human pathogen Lichtheimia corymbifera: an evolutionary genomics analysis in the ancient terrestrial Mucorales (Mucoromycotina).</title>
        <authorList>
            <person name="Schwartze V.U."/>
            <person name="Winter S."/>
            <person name="Shelest E."/>
            <person name="Marcet-Houben M."/>
            <person name="Horn F."/>
            <person name="Wehner S."/>
            <person name="Hoffmann K."/>
            <person name="Riege K."/>
            <person name="Sammeth M."/>
            <person name="Nowrousian M."/>
            <person name="Valiante V."/>
            <person name="Linde J."/>
            <person name="Jacobsen I.D."/>
            <person name="Marz M."/>
            <person name="Brakhage A.A."/>
            <person name="Gabaldon T."/>
            <person name="Bocker S."/>
            <person name="Voigt K."/>
        </authorList>
    </citation>
    <scope>NUCLEOTIDE SEQUENCE [LARGE SCALE GENOMIC DNA]</scope>
    <source>
        <strain evidence="20">FSU 9682</strain>
    </source>
</reference>
<keyword evidence="12" id="KW-0325">Glycoprotein</keyword>
<dbReference type="InterPro" id="IPR031649">
    <property type="entry name" value="GPHH_dom"/>
</dbReference>
<feature type="transmembrane region" description="Helical" evidence="17">
    <location>
        <begin position="286"/>
        <end position="305"/>
    </location>
</feature>
<dbReference type="SUPFAM" id="SSF81324">
    <property type="entry name" value="Voltage-gated potassium channels"/>
    <property type="match status" value="3"/>
</dbReference>
<evidence type="ECO:0000256" key="16">
    <source>
        <dbReference type="SAM" id="MobiDB-lite"/>
    </source>
</evidence>